<feature type="region of interest" description="Disordered" evidence="1">
    <location>
        <begin position="43"/>
        <end position="62"/>
    </location>
</feature>
<dbReference type="EC" id="1.1.1.-" evidence="2"/>
<keyword evidence="2" id="KW-0560">Oxidoreductase</keyword>
<evidence type="ECO:0000256" key="1">
    <source>
        <dbReference type="SAM" id="MobiDB-lite"/>
    </source>
</evidence>
<name>A0A401FJ47_9LACO</name>
<accession>A0A401FJ47</accession>
<evidence type="ECO:0000313" key="2">
    <source>
        <dbReference type="EMBL" id="GAY72382.1"/>
    </source>
</evidence>
<dbReference type="EMBL" id="BEXA01000001">
    <property type="protein sequence ID" value="GAY72382.1"/>
    <property type="molecule type" value="Genomic_DNA"/>
</dbReference>
<reference evidence="2 3" key="1">
    <citation type="submission" date="2017-11" db="EMBL/GenBank/DDBJ databases">
        <title>Draft Genome Sequence of Lactobacillus curieae NBRC 111893 isolated from Koso, a Japanese sugar-Vegetable Fermented Beverage.</title>
        <authorList>
            <person name="Chiou T.Y."/>
            <person name="Oshima K."/>
            <person name="Suda W."/>
            <person name="Hattori M."/>
            <person name="Takahashi T."/>
        </authorList>
    </citation>
    <scope>NUCLEOTIDE SEQUENCE [LARGE SCALE GENOMIC DNA]</scope>
    <source>
        <strain evidence="2 3">NBRC111893</strain>
    </source>
</reference>
<proteinExistence type="predicted"/>
<evidence type="ECO:0000313" key="3">
    <source>
        <dbReference type="Proteomes" id="UP000286974"/>
    </source>
</evidence>
<keyword evidence="3" id="KW-1185">Reference proteome</keyword>
<protein>
    <submittedName>
        <fullName evidence="2">2,5-diketo-d-gluconic acid reductase</fullName>
        <ecNumber evidence="2">1.1.1.-</ecNumber>
    </submittedName>
</protein>
<comment type="caution">
    <text evidence="2">The sequence shown here is derived from an EMBL/GenBank/DDBJ whole genome shotgun (WGS) entry which is preliminary data.</text>
</comment>
<dbReference type="AlphaFoldDB" id="A0A401FJ47"/>
<dbReference type="Proteomes" id="UP000286974">
    <property type="component" value="Unassembled WGS sequence"/>
</dbReference>
<dbReference type="GO" id="GO:0016491">
    <property type="term" value="F:oxidoreductase activity"/>
    <property type="evidence" value="ECO:0007669"/>
    <property type="project" value="UniProtKB-KW"/>
</dbReference>
<dbReference type="Gene3D" id="3.20.20.100">
    <property type="entry name" value="NADP-dependent oxidoreductase domain"/>
    <property type="match status" value="1"/>
</dbReference>
<gene>
    <name evidence="2" type="ORF">NBRC111893_528</name>
</gene>
<dbReference type="SUPFAM" id="SSF51430">
    <property type="entry name" value="NAD(P)-linked oxidoreductase"/>
    <property type="match status" value="1"/>
</dbReference>
<dbReference type="InterPro" id="IPR036812">
    <property type="entry name" value="NAD(P)_OxRdtase_dom_sf"/>
</dbReference>
<organism evidence="2 3">
    <name type="scientific">Lentilactobacillus kosonis</name>
    <dbReference type="NCBI Taxonomy" id="2810561"/>
    <lineage>
        <taxon>Bacteria</taxon>
        <taxon>Bacillati</taxon>
        <taxon>Bacillota</taxon>
        <taxon>Bacilli</taxon>
        <taxon>Lactobacillales</taxon>
        <taxon>Lactobacillaceae</taxon>
        <taxon>Lentilactobacillus</taxon>
    </lineage>
</organism>
<sequence length="62" mass="7435">MRWHEQKEIIPIPKSVNLNHQRLNLETFDFNLTNDEMDAIDSLTKSDGRIDNQDPNEYEEFE</sequence>